<keyword evidence="7" id="KW-0862">Zinc</keyword>
<keyword evidence="3" id="KW-0677">Repeat</keyword>
<dbReference type="Pfam" id="PF00931">
    <property type="entry name" value="NB-ARC"/>
    <property type="match status" value="1"/>
</dbReference>
<dbReference type="FunCoup" id="A0A7N2L8J5">
    <property type="interactions" value="255"/>
</dbReference>
<dbReference type="GO" id="GO:0003676">
    <property type="term" value="F:nucleic acid binding"/>
    <property type="evidence" value="ECO:0007669"/>
    <property type="project" value="InterPro"/>
</dbReference>
<dbReference type="Pfam" id="PF14392">
    <property type="entry name" value="zf-CCHC_4"/>
    <property type="match status" value="1"/>
</dbReference>
<dbReference type="InterPro" id="IPR027417">
    <property type="entry name" value="P-loop_NTPase"/>
</dbReference>
<dbReference type="Pfam" id="PF20160">
    <property type="entry name" value="C-JID"/>
    <property type="match status" value="1"/>
</dbReference>
<dbReference type="GO" id="GO:0043531">
    <property type="term" value="F:ADP binding"/>
    <property type="evidence" value="ECO:0007669"/>
    <property type="project" value="InterPro"/>
</dbReference>
<reference evidence="11 12" key="1">
    <citation type="journal article" date="2016" name="G3 (Bethesda)">
        <title>First Draft Assembly and Annotation of the Genome of a California Endemic Oak Quercus lobata Nee (Fagaceae).</title>
        <authorList>
            <person name="Sork V.L."/>
            <person name="Fitz-Gibbon S.T."/>
            <person name="Puiu D."/>
            <person name="Crepeau M."/>
            <person name="Gugger P.F."/>
            <person name="Sherman R."/>
            <person name="Stevens K."/>
            <person name="Langley C.H."/>
            <person name="Pellegrini M."/>
            <person name="Salzberg S.L."/>
        </authorList>
    </citation>
    <scope>NUCLEOTIDE SEQUENCE [LARGE SCALE GENOMIC DNA]</scope>
    <source>
        <strain evidence="11 12">cv. SW786</strain>
    </source>
</reference>
<dbReference type="InterPro" id="IPR035897">
    <property type="entry name" value="Toll_tir_struct_dom_sf"/>
</dbReference>
<dbReference type="InterPro" id="IPR002182">
    <property type="entry name" value="NB-ARC"/>
</dbReference>
<feature type="region of interest" description="Disordered" evidence="8">
    <location>
        <begin position="1323"/>
        <end position="1351"/>
    </location>
</feature>
<dbReference type="InterPro" id="IPR000157">
    <property type="entry name" value="TIR_dom"/>
</dbReference>
<dbReference type="PRINTS" id="PR00364">
    <property type="entry name" value="DISEASERSIST"/>
</dbReference>
<proteinExistence type="predicted"/>
<dbReference type="InterPro" id="IPR032675">
    <property type="entry name" value="LRR_dom_sf"/>
</dbReference>
<dbReference type="PROSITE" id="PS50104">
    <property type="entry name" value="TIR"/>
    <property type="match status" value="1"/>
</dbReference>
<dbReference type="Gene3D" id="3.80.10.10">
    <property type="entry name" value="Ribonuclease Inhibitor"/>
    <property type="match status" value="2"/>
</dbReference>
<evidence type="ECO:0000256" key="5">
    <source>
        <dbReference type="ARBA" id="ARBA00023027"/>
    </source>
</evidence>
<keyword evidence="4" id="KW-0378">Hydrolase</keyword>
<dbReference type="Pfam" id="PF07725">
    <property type="entry name" value="LRR_3"/>
    <property type="match status" value="1"/>
</dbReference>
<dbReference type="FunFam" id="1.10.8.430:FF:000002">
    <property type="entry name" value="Disease resistance protein (TIR-NBS-LRR class)"/>
    <property type="match status" value="1"/>
</dbReference>
<dbReference type="Gene3D" id="3.40.50.10140">
    <property type="entry name" value="Toll/interleukin-1 receptor homology (TIR) domain"/>
    <property type="match status" value="1"/>
</dbReference>
<keyword evidence="5" id="KW-0520">NAD</keyword>
<dbReference type="InterPro" id="IPR025836">
    <property type="entry name" value="Zn_knuckle_CX2CX4HX4C"/>
</dbReference>
<dbReference type="Gene3D" id="3.40.50.300">
    <property type="entry name" value="P-loop containing nucleotide triphosphate hydrolases"/>
    <property type="match status" value="1"/>
</dbReference>
<dbReference type="SUPFAM" id="SSF52058">
    <property type="entry name" value="L domain-like"/>
    <property type="match status" value="1"/>
</dbReference>
<comment type="catalytic activity">
    <reaction evidence="6">
        <text>NAD(+) + H2O = ADP-D-ribose + nicotinamide + H(+)</text>
        <dbReference type="Rhea" id="RHEA:16301"/>
        <dbReference type="ChEBI" id="CHEBI:15377"/>
        <dbReference type="ChEBI" id="CHEBI:15378"/>
        <dbReference type="ChEBI" id="CHEBI:17154"/>
        <dbReference type="ChEBI" id="CHEBI:57540"/>
        <dbReference type="ChEBI" id="CHEBI:57967"/>
        <dbReference type="EC" id="3.2.2.6"/>
    </reaction>
    <physiologicalReaction direction="left-to-right" evidence="6">
        <dbReference type="Rhea" id="RHEA:16302"/>
    </physiologicalReaction>
</comment>
<dbReference type="InParanoid" id="A0A7N2L8J5"/>
<evidence type="ECO:0000256" key="4">
    <source>
        <dbReference type="ARBA" id="ARBA00022801"/>
    </source>
</evidence>
<dbReference type="InterPro" id="IPR042197">
    <property type="entry name" value="Apaf_helical"/>
</dbReference>
<sequence length="1427" mass="162161">MNPQRASSSLSSSSSSSSHSIHRWKYDVFLSFRGDTRFNFTDHLYAALVRKGIFTFRDNEKLERGQSIRRKLLESIEQSRFALVILSKDYASSTWCLDELAKIVKCMKVMGMVVLPVFYCVNPSDVRNQRESFEEAFDEHEANNLEEVETWRAALKEVGNLSGWHLQNREYESEVIKKIVDDILHRSKSKFSVITKDLVGTDSPMEELITRYSDLGNNVCMAGICGLGGLGKTTLAKVLYETERNHFEGSSFIANIREVSKKHDLVRLQKQLLAQILEDGNIDIWDVHEGVNTIKNRLRRKKVVLVLDDVDQLDQLENLAREPHWFGSGSWIIITTRDEHLLVQHGVHNRSTPNTLNDHDALKLFCLKSFKNAQPIEDYMQLSKDVVYYAKGLPLALVTLGSFLIKRTINEWRSALKRLKNNPEGKIFDTLKVSYDGLEENCKKIFLDIACFFRGKLKDRVIEILDNCGFAAEIEISVLRDKSLLTIENNKLLMHDLLQEMGWEIVRRESYEEPGNRSRLWLRKDLFCVLTEKRATKAIQAIVLDSYEGDEACRNLEVCPEAFSEMCNLRLLIIDNVRISNVPNHLSNDLRFLEWHGYSAKCLPSSFQPKYLVELKMWFSEIEYLWEGVKYLNKLKLIDLQLSKNLIRTPDFTGVPILERLCLRGCIHLVEIDPSIGKLSRLTVLNLGFCRSLINLPSNMDGLRSLQKLILLGCSKLACLPENLGKIECLEVLDLTGTDIREVPSSINIFICHGCEKQIFKSRLDSFFCIHSLKSLSLSTNKLVSVLPASISQLQKLEALNLGNCIQLQSLPEFPSNLRYINAKGCSSLEPSPTLLSVSNLLQASIAFFNCLKLLEYYEGSDGLAFAILKRYLQGLMYPKTGYKTSNKRKDRSGAAFHIIIPGFEVPPWLTHQRFGNSISIELPLNWCNSRWMGFAICAFFRINCSCYSIERYSLKGHVIALGDMPHSPHHIFEVLIGETSFEYSVGHLFLLYLSLDDWLSTGWNYQCSRIKVVFDTNSPRVEVIKSAVRLIHEQDVEDFNLTIAQCSSSCVNTSEGTEREVLKKSCVLDADPYWSFETQLQSITLTEEEGEVITVGATHREKILEQCSLSLFGCFLTKRPYNQRVAKELLRSSFDNHPLVLRRWERGMTTNSITFTVLPIWVQVWGLPFDLISKEAARDISRGLGQVVEIDHKAFTSEQARFIRIRVKIAIDKPLRRGGFVVNPEGDKVRIGFRYERLVGLCFQCGCLGHEARDCSTPKCSTQSELPYGDWLKAGLRKLGDRPDGRKKSPPRREPPQGEANGFKLQIHSSNTVVTAVIDDQDGARSPSGVEGSNPDIQGVQNSNMDSHETAGPQILNLKLTHFSTTLSHVDSIPVEDKVDTTKDSEAMIIVAPEEAENWAIHVERLNKLQVVCYVGQADYKANLRE</sequence>
<dbReference type="InterPro" id="IPR001878">
    <property type="entry name" value="Znf_CCHC"/>
</dbReference>
<keyword evidence="2" id="KW-0433">Leucine-rich repeat</keyword>
<name>A0A7N2L8J5_QUELO</name>
<organism evidence="11 12">
    <name type="scientific">Quercus lobata</name>
    <name type="common">Valley oak</name>
    <dbReference type="NCBI Taxonomy" id="97700"/>
    <lineage>
        <taxon>Eukaryota</taxon>
        <taxon>Viridiplantae</taxon>
        <taxon>Streptophyta</taxon>
        <taxon>Embryophyta</taxon>
        <taxon>Tracheophyta</taxon>
        <taxon>Spermatophyta</taxon>
        <taxon>Magnoliopsida</taxon>
        <taxon>eudicotyledons</taxon>
        <taxon>Gunneridae</taxon>
        <taxon>Pentapetalae</taxon>
        <taxon>rosids</taxon>
        <taxon>fabids</taxon>
        <taxon>Fagales</taxon>
        <taxon>Fagaceae</taxon>
        <taxon>Quercus</taxon>
    </lineage>
</organism>
<dbReference type="PANTHER" id="PTHR11017">
    <property type="entry name" value="LEUCINE-RICH REPEAT-CONTAINING PROTEIN"/>
    <property type="match status" value="1"/>
</dbReference>
<dbReference type="PROSITE" id="PS50158">
    <property type="entry name" value="ZF_CCHC"/>
    <property type="match status" value="1"/>
</dbReference>
<evidence type="ECO:0000256" key="7">
    <source>
        <dbReference type="PROSITE-ProRule" id="PRU00047"/>
    </source>
</evidence>
<feature type="compositionally biased region" description="Polar residues" evidence="8">
    <location>
        <begin position="1336"/>
        <end position="1346"/>
    </location>
</feature>
<feature type="domain" description="CCHC-type" evidence="10">
    <location>
        <begin position="1243"/>
        <end position="1256"/>
    </location>
</feature>
<accession>A0A7N2L8J5</accession>
<evidence type="ECO:0000256" key="1">
    <source>
        <dbReference type="ARBA" id="ARBA00011982"/>
    </source>
</evidence>
<evidence type="ECO:0000256" key="3">
    <source>
        <dbReference type="ARBA" id="ARBA00022737"/>
    </source>
</evidence>
<dbReference type="Pfam" id="PF23282">
    <property type="entry name" value="WHD_ROQ1"/>
    <property type="match status" value="1"/>
</dbReference>
<dbReference type="GO" id="GO:0007165">
    <property type="term" value="P:signal transduction"/>
    <property type="evidence" value="ECO:0007669"/>
    <property type="project" value="InterPro"/>
</dbReference>
<dbReference type="PANTHER" id="PTHR11017:SF559">
    <property type="entry name" value="DISEASE RESISTANCE PROTEIN CHL1"/>
    <property type="match status" value="1"/>
</dbReference>
<evidence type="ECO:0000313" key="12">
    <source>
        <dbReference type="Proteomes" id="UP000594261"/>
    </source>
</evidence>
<evidence type="ECO:0000313" key="11">
    <source>
        <dbReference type="EnsemblPlants" id="QL03p060940:mrna"/>
    </source>
</evidence>
<keyword evidence="7" id="KW-0863">Zinc-finger</keyword>
<dbReference type="GO" id="GO:0006952">
    <property type="term" value="P:defense response"/>
    <property type="evidence" value="ECO:0007669"/>
    <property type="project" value="InterPro"/>
</dbReference>
<dbReference type="SUPFAM" id="SSF52200">
    <property type="entry name" value="Toll/Interleukin receptor TIR domain"/>
    <property type="match status" value="1"/>
</dbReference>
<dbReference type="FunFam" id="3.40.50.10140:FF:000007">
    <property type="entry name" value="Disease resistance protein (TIR-NBS-LRR class)"/>
    <property type="match status" value="1"/>
</dbReference>
<reference evidence="11" key="2">
    <citation type="submission" date="2021-01" db="UniProtKB">
        <authorList>
            <consortium name="EnsemblPlants"/>
        </authorList>
    </citation>
    <scope>IDENTIFICATION</scope>
</reference>
<dbReference type="GO" id="GO:0008270">
    <property type="term" value="F:zinc ion binding"/>
    <property type="evidence" value="ECO:0007669"/>
    <property type="project" value="UniProtKB-KW"/>
</dbReference>
<dbReference type="GO" id="GO:0061809">
    <property type="term" value="F:NAD+ nucleosidase activity, cyclic ADP-ribose generating"/>
    <property type="evidence" value="ECO:0007669"/>
    <property type="project" value="UniProtKB-EC"/>
</dbReference>
<dbReference type="SMART" id="SM00255">
    <property type="entry name" value="TIR"/>
    <property type="match status" value="1"/>
</dbReference>
<evidence type="ECO:0000259" key="10">
    <source>
        <dbReference type="PROSITE" id="PS50158"/>
    </source>
</evidence>
<dbReference type="InterPro" id="IPR045344">
    <property type="entry name" value="C-JID"/>
</dbReference>
<keyword evidence="12" id="KW-1185">Reference proteome</keyword>
<dbReference type="Gene3D" id="1.10.8.430">
    <property type="entry name" value="Helical domain of apoptotic protease-activating factors"/>
    <property type="match status" value="1"/>
</dbReference>
<dbReference type="Pfam" id="PF01582">
    <property type="entry name" value="TIR"/>
    <property type="match status" value="1"/>
</dbReference>
<keyword evidence="7" id="KW-0479">Metal-binding</keyword>
<dbReference type="EC" id="3.2.2.6" evidence="1"/>
<dbReference type="InterPro" id="IPR058192">
    <property type="entry name" value="WHD_ROQ1-like"/>
</dbReference>
<dbReference type="EnsemblPlants" id="QL03p060940:mrna">
    <property type="protein sequence ID" value="QL03p060940:mrna"/>
    <property type="gene ID" value="QL03p060940"/>
</dbReference>
<feature type="region of interest" description="Disordered" evidence="8">
    <location>
        <begin position="1280"/>
        <end position="1306"/>
    </location>
</feature>
<dbReference type="EMBL" id="LRBV02000003">
    <property type="status" value="NOT_ANNOTATED_CDS"/>
    <property type="molecule type" value="Genomic_DNA"/>
</dbReference>
<evidence type="ECO:0000259" key="9">
    <source>
        <dbReference type="PROSITE" id="PS50104"/>
    </source>
</evidence>
<evidence type="ECO:0000256" key="6">
    <source>
        <dbReference type="ARBA" id="ARBA00047304"/>
    </source>
</evidence>
<dbReference type="Gramene" id="QL03p060940:mrna">
    <property type="protein sequence ID" value="QL03p060940:mrna"/>
    <property type="gene ID" value="QL03p060940"/>
</dbReference>
<dbReference type="InterPro" id="IPR044974">
    <property type="entry name" value="Disease_R_plants"/>
</dbReference>
<dbReference type="Proteomes" id="UP000594261">
    <property type="component" value="Chromosome 3"/>
</dbReference>
<evidence type="ECO:0000256" key="2">
    <source>
        <dbReference type="ARBA" id="ARBA00022614"/>
    </source>
</evidence>
<evidence type="ECO:0000256" key="8">
    <source>
        <dbReference type="SAM" id="MobiDB-lite"/>
    </source>
</evidence>
<protein>
    <recommendedName>
        <fullName evidence="1">ADP-ribosyl cyclase/cyclic ADP-ribose hydrolase</fullName>
        <ecNumber evidence="1">3.2.2.6</ecNumber>
    </recommendedName>
</protein>
<dbReference type="SUPFAM" id="SSF52540">
    <property type="entry name" value="P-loop containing nucleoside triphosphate hydrolases"/>
    <property type="match status" value="1"/>
</dbReference>
<feature type="domain" description="TIR" evidence="9">
    <location>
        <begin position="24"/>
        <end position="187"/>
    </location>
</feature>
<dbReference type="InterPro" id="IPR011713">
    <property type="entry name" value="Leu-rich_rpt_3"/>
</dbReference>
<feature type="compositionally biased region" description="Basic and acidic residues" evidence="8">
    <location>
        <begin position="1280"/>
        <end position="1297"/>
    </location>
</feature>